<dbReference type="EMBL" id="QSLA01000017">
    <property type="protein sequence ID" value="RHF05502.1"/>
    <property type="molecule type" value="Genomic_DNA"/>
</dbReference>
<protein>
    <submittedName>
        <fullName evidence="3">Fimbrillin family protein</fullName>
    </submittedName>
</protein>
<comment type="caution">
    <text evidence="3">The sequence shown here is derived from an EMBL/GenBank/DDBJ whole genome shotgun (WGS) entry which is preliminary data.</text>
</comment>
<dbReference type="AlphaFoldDB" id="A0A414M6Z4"/>
<reference evidence="3 4" key="1">
    <citation type="submission" date="2018-08" db="EMBL/GenBank/DDBJ databases">
        <title>A genome reference for cultivated species of the human gut microbiota.</title>
        <authorList>
            <person name="Zou Y."/>
            <person name="Xue W."/>
            <person name="Luo G."/>
        </authorList>
    </citation>
    <scope>NUCLEOTIDE SEQUENCE [LARGE SCALE GENOMIC DNA]</scope>
    <source>
        <strain evidence="3 4">AM26-26AC</strain>
    </source>
</reference>
<evidence type="ECO:0000313" key="4">
    <source>
        <dbReference type="Proteomes" id="UP000283538"/>
    </source>
</evidence>
<feature type="chain" id="PRO_5019566466" evidence="2">
    <location>
        <begin position="18"/>
        <end position="388"/>
    </location>
</feature>
<feature type="region of interest" description="Disordered" evidence="1">
    <location>
        <begin position="338"/>
        <end position="364"/>
    </location>
</feature>
<dbReference type="Gene3D" id="2.60.40.2620">
    <property type="entry name" value="Fimbrillin-like"/>
    <property type="match status" value="1"/>
</dbReference>
<dbReference type="Proteomes" id="UP000283538">
    <property type="component" value="Unassembled WGS sequence"/>
</dbReference>
<feature type="signal peptide" evidence="2">
    <location>
        <begin position="1"/>
        <end position="17"/>
    </location>
</feature>
<evidence type="ECO:0000313" key="3">
    <source>
        <dbReference type="EMBL" id="RHF05502.1"/>
    </source>
</evidence>
<dbReference type="CDD" id="cd13120">
    <property type="entry name" value="BF2867_like_N"/>
    <property type="match status" value="1"/>
</dbReference>
<organism evidence="3 4">
    <name type="scientific">Bacteroides eggerthii</name>
    <dbReference type="NCBI Taxonomy" id="28111"/>
    <lineage>
        <taxon>Bacteria</taxon>
        <taxon>Pseudomonadati</taxon>
        <taxon>Bacteroidota</taxon>
        <taxon>Bacteroidia</taxon>
        <taxon>Bacteroidales</taxon>
        <taxon>Bacteroidaceae</taxon>
        <taxon>Bacteroides</taxon>
    </lineage>
</organism>
<proteinExistence type="predicted"/>
<evidence type="ECO:0000256" key="2">
    <source>
        <dbReference type="SAM" id="SignalP"/>
    </source>
</evidence>
<evidence type="ECO:0000256" key="1">
    <source>
        <dbReference type="SAM" id="MobiDB-lite"/>
    </source>
</evidence>
<sequence>MKKNFILSMAIAYTMLAACSNDEIVDVNTGGTISFRTLIDIATRTNQETTASLSTFKVTAIKDAGTEFATTVTKSGSEWNTAETYYWPNYALKFYAYANGPAAGKGRVSITKDAKTITDFTPAGNVTEHKDLLVAYNTGTKDNYNSSPVPLTFKHALSQIEVKAKNEKASSVKVEIIGVKLVNMATKATLTFPESTLNNTKLPINNWSNQTDLNIPSKAYYSNGTKAVVLNSTEFQSVMFGENNFMVIPQQITAWNAVKNDPDAEINKQGAYLAVLCRISNLSEAGETLIYPAPTADDPKTGKYAYSAVAINTKTINQWEPGKKYVYNLTFCSDGGGAGKVDPNPENPGGNSNTDETPGTGGEDILGGPIKFSITVEDWETVEVLTDM</sequence>
<gene>
    <name evidence="3" type="ORF">DW701_13805</name>
</gene>
<name>A0A414M6Z4_9BACE</name>
<keyword evidence="2" id="KW-0732">Signal</keyword>
<dbReference type="PROSITE" id="PS51257">
    <property type="entry name" value="PROKAR_LIPOPROTEIN"/>
    <property type="match status" value="1"/>
</dbReference>
<dbReference type="RefSeq" id="WP_004294760.1">
    <property type="nucleotide sequence ID" value="NZ_JAQECU010000016.1"/>
</dbReference>
<dbReference type="InterPro" id="IPR025049">
    <property type="entry name" value="Mfa-like_1"/>
</dbReference>
<accession>A0A414M6Z4</accession>
<dbReference type="Pfam" id="PF13149">
    <property type="entry name" value="Mfa_like_1"/>
    <property type="match status" value="1"/>
</dbReference>
<dbReference type="InterPro" id="IPR042278">
    <property type="entry name" value="Mfa-like_1_N"/>
</dbReference>